<dbReference type="EnsemblFungi" id="FOXG_02210T0">
    <property type="protein sequence ID" value="FOXG_02210P0"/>
    <property type="gene ID" value="FOXG_02210"/>
</dbReference>
<dbReference type="Proteomes" id="UP000002489">
    <property type="component" value="Unassembled WGS sequence"/>
</dbReference>
<proteinExistence type="predicted"/>
<protein>
    <submittedName>
        <fullName evidence="2">Uncharacterized protein</fullName>
    </submittedName>
</protein>
<reference evidence="2" key="2">
    <citation type="submission" date="2025-08" db="UniProtKB">
        <authorList>
            <consortium name="EnsemblFungi"/>
        </authorList>
    </citation>
    <scope>IDENTIFICATION</scope>
    <source>
        <strain evidence="2">4287 / CBS 123668 / FGSC 9935 / NRRL 34936</strain>
    </source>
</reference>
<dbReference type="Pfam" id="PF12223">
    <property type="entry name" value="DUF3602"/>
    <property type="match status" value="1"/>
</dbReference>
<organism evidence="2 3">
    <name type="scientific">Fusarium oxysporum (strain Fo5176)</name>
    <name type="common">Fusarium vascular wilt</name>
    <dbReference type="NCBI Taxonomy" id="660025"/>
    <lineage>
        <taxon>Eukaryota</taxon>
        <taxon>Fungi</taxon>
        <taxon>Dikarya</taxon>
        <taxon>Ascomycota</taxon>
        <taxon>Pezizomycotina</taxon>
        <taxon>Sordariomycetes</taxon>
        <taxon>Hypocreomycetidae</taxon>
        <taxon>Hypocreales</taxon>
        <taxon>Nectriaceae</taxon>
        <taxon>Fusarium</taxon>
        <taxon>Fusarium oxysporum species complex</taxon>
    </lineage>
</organism>
<feature type="compositionally biased region" description="Polar residues" evidence="1">
    <location>
        <begin position="35"/>
        <end position="47"/>
    </location>
</feature>
<feature type="compositionally biased region" description="Basic and acidic residues" evidence="1">
    <location>
        <begin position="115"/>
        <end position="146"/>
    </location>
</feature>
<evidence type="ECO:0000313" key="2">
    <source>
        <dbReference type="EnsemblFungi" id="FOXG_02210P0"/>
    </source>
</evidence>
<name>A0A0D2XE79_FUSOF</name>
<gene>
    <name evidence="2" type="primary">28944424</name>
</gene>
<dbReference type="PANTHER" id="PTHR34693:SF1">
    <property type="entry name" value="PROTEIN PAR32"/>
    <property type="match status" value="1"/>
</dbReference>
<feature type="region of interest" description="Disordered" evidence="1">
    <location>
        <begin position="1"/>
        <end position="74"/>
    </location>
</feature>
<dbReference type="InterPro" id="IPR053203">
    <property type="entry name" value="Cisplatin_resist-associated"/>
</dbReference>
<evidence type="ECO:0000313" key="3">
    <source>
        <dbReference type="Proteomes" id="UP000002489"/>
    </source>
</evidence>
<sequence>MPDQDVYRKVGRGGAGNFVSSKPEDAANADLEAQNLATEEVQPSANGPSRAGRGGFGNYVNPEELPDAKEQDKMAQKTAAAVNASLKKNHVARGGLGGRGGAGNWKHAISFEEEERMREEERLRGEQLAKKVKEEVDQGLRMPEKAHHGHHVKHNEQ</sequence>
<dbReference type="AlphaFoldDB" id="A0A0D2XE79"/>
<evidence type="ECO:0000256" key="1">
    <source>
        <dbReference type="SAM" id="MobiDB-lite"/>
    </source>
</evidence>
<feature type="compositionally biased region" description="Basic residues" evidence="1">
    <location>
        <begin position="147"/>
        <end position="157"/>
    </location>
</feature>
<accession>A0A0D2XE79</accession>
<reference evidence="3" key="1">
    <citation type="journal article" date="2012" name="Mol. Plant Microbe Interact.">
        <title>A highly conserved effector in Fusarium oxysporum is required for full virulence on Arabidopsis.</title>
        <authorList>
            <person name="Thatcher L.F."/>
            <person name="Gardiner D.M."/>
            <person name="Kazan K."/>
            <person name="Manners J."/>
        </authorList>
    </citation>
    <scope>NUCLEOTIDE SEQUENCE [LARGE SCALE GENOMIC DNA]</scope>
    <source>
        <strain evidence="3">Fo5176</strain>
    </source>
</reference>
<dbReference type="VEuPathDB" id="FungiDB:FOXG_02210"/>
<dbReference type="InterPro" id="IPR022024">
    <property type="entry name" value="DUF3602"/>
</dbReference>
<dbReference type="PANTHER" id="PTHR34693">
    <property type="entry name" value="PROTEIN PAR32"/>
    <property type="match status" value="1"/>
</dbReference>
<feature type="region of interest" description="Disordered" evidence="1">
    <location>
        <begin position="113"/>
        <end position="157"/>
    </location>
</feature>